<dbReference type="AlphaFoldDB" id="A0A242NH75"/>
<accession>A0A242NH75</accession>
<sequence length="96" mass="11750">MLIYYIYDESQNKYIEANLEGYLIKLDSENKIATSKKTCGDVFVDPMFIKLYKRYLFNKNKKYDYQDQYCISYENYEEKSIDKKYTKKKDWIAKNL</sequence>
<organism evidence="1 4">
    <name type="scientific">Gilliamella apicola</name>
    <dbReference type="NCBI Taxonomy" id="1196095"/>
    <lineage>
        <taxon>Bacteria</taxon>
        <taxon>Pseudomonadati</taxon>
        <taxon>Pseudomonadota</taxon>
        <taxon>Gammaproteobacteria</taxon>
        <taxon>Orbales</taxon>
        <taxon>Orbaceae</taxon>
        <taxon>Gilliamella</taxon>
    </lineage>
</organism>
<evidence type="ECO:0000313" key="2">
    <source>
        <dbReference type="EMBL" id="OTQ07687.1"/>
    </source>
</evidence>
<keyword evidence="3" id="KW-1185">Reference proteome</keyword>
<gene>
    <name evidence="2" type="ORF">B6C91_14390</name>
    <name evidence="1" type="ORF">B6D08_08060</name>
</gene>
<evidence type="ECO:0000313" key="3">
    <source>
        <dbReference type="Proteomes" id="UP000194800"/>
    </source>
</evidence>
<name>A0A242NH75_9GAMM</name>
<comment type="caution">
    <text evidence="1">The sequence shown here is derived from an EMBL/GenBank/DDBJ whole genome shotgun (WGS) entry which is preliminary data.</text>
</comment>
<dbReference type="RefSeq" id="WP_086272613.1">
    <property type="nucleotide sequence ID" value="NZ_MZNE01000050.1"/>
</dbReference>
<evidence type="ECO:0000313" key="1">
    <source>
        <dbReference type="EMBL" id="OTP99342.1"/>
    </source>
</evidence>
<protein>
    <submittedName>
        <fullName evidence="1">Uncharacterized protein</fullName>
    </submittedName>
</protein>
<evidence type="ECO:0000313" key="4">
    <source>
        <dbReference type="Proteomes" id="UP000194977"/>
    </source>
</evidence>
<proteinExistence type="predicted"/>
<dbReference type="Proteomes" id="UP000194977">
    <property type="component" value="Unassembled WGS sequence"/>
</dbReference>
<reference evidence="3 4" key="1">
    <citation type="submission" date="2017-03" db="EMBL/GenBank/DDBJ databases">
        <title>Comparative genomics of honeybee gut symbionts reveal geographically distinct and subgroup specific antibiotic resistance.</title>
        <authorList>
            <person name="Ludvigsen J."/>
            <person name="Porcellato D."/>
            <person name="Labee-Lund T.M."/>
            <person name="Amdam G.V."/>
            <person name="Rudi K."/>
        </authorList>
    </citation>
    <scope>NUCLEOTIDE SEQUENCE [LARGE SCALE GENOMIC DNA]</scope>
    <source>
        <strain evidence="1 4">A-7-12</strain>
        <strain evidence="2 3">A-9-12</strain>
    </source>
</reference>
<dbReference type="Proteomes" id="UP000194800">
    <property type="component" value="Unassembled WGS sequence"/>
</dbReference>
<dbReference type="EMBL" id="NART01000176">
    <property type="protein sequence ID" value="OTQ07687.1"/>
    <property type="molecule type" value="Genomic_DNA"/>
</dbReference>
<dbReference type="EMBL" id="NARP01000018">
    <property type="protein sequence ID" value="OTP99342.1"/>
    <property type="molecule type" value="Genomic_DNA"/>
</dbReference>